<organism evidence="9 10">
    <name type="scientific">Flavobacterium succinicans</name>
    <dbReference type="NCBI Taxonomy" id="29536"/>
    <lineage>
        <taxon>Bacteria</taxon>
        <taxon>Pseudomonadati</taxon>
        <taxon>Bacteroidota</taxon>
        <taxon>Flavobacteriia</taxon>
        <taxon>Flavobacteriales</taxon>
        <taxon>Flavobacteriaceae</taxon>
        <taxon>Flavobacterium</taxon>
    </lineage>
</organism>
<evidence type="ECO:0000256" key="6">
    <source>
        <dbReference type="ARBA" id="ARBA00022989"/>
    </source>
</evidence>
<gene>
    <name evidence="9" type="ORF">FLB_08690</name>
</gene>
<keyword evidence="7 8" id="KW-0472">Membrane</keyword>
<evidence type="ECO:0000256" key="1">
    <source>
        <dbReference type="ARBA" id="ARBA00004651"/>
    </source>
</evidence>
<feature type="transmembrane region" description="Helical" evidence="8">
    <location>
        <begin position="176"/>
        <end position="194"/>
    </location>
</feature>
<keyword evidence="5 8" id="KW-0812">Transmembrane</keyword>
<name>A0A199XUV8_9FLAO</name>
<dbReference type="PANTHER" id="PTHR30269:SF37">
    <property type="entry name" value="MEMBRANE TRANSPORTER PROTEIN"/>
    <property type="match status" value="1"/>
</dbReference>
<evidence type="ECO:0000256" key="2">
    <source>
        <dbReference type="ARBA" id="ARBA00009142"/>
    </source>
</evidence>
<dbReference type="OrthoDB" id="8480055at2"/>
<evidence type="ECO:0000256" key="8">
    <source>
        <dbReference type="RuleBase" id="RU363041"/>
    </source>
</evidence>
<comment type="similarity">
    <text evidence="2 8">Belongs to the 4-toluene sulfonate uptake permease (TSUP) (TC 2.A.102) family.</text>
</comment>
<dbReference type="EMBL" id="JMTM01000017">
    <property type="protein sequence ID" value="OAZ05021.1"/>
    <property type="molecule type" value="Genomic_DNA"/>
</dbReference>
<dbReference type="AlphaFoldDB" id="A0A199XUV8"/>
<dbReference type="RefSeq" id="WP_064714719.1">
    <property type="nucleotide sequence ID" value="NZ_JMTM01000017.1"/>
</dbReference>
<comment type="caution">
    <text evidence="9">The sequence shown here is derived from an EMBL/GenBank/DDBJ whole genome shotgun (WGS) entry which is preliminary data.</text>
</comment>
<evidence type="ECO:0000256" key="4">
    <source>
        <dbReference type="ARBA" id="ARBA00022475"/>
    </source>
</evidence>
<dbReference type="InterPro" id="IPR052017">
    <property type="entry name" value="TSUP"/>
</dbReference>
<feature type="transmembrane region" description="Helical" evidence="8">
    <location>
        <begin position="101"/>
        <end position="128"/>
    </location>
</feature>
<evidence type="ECO:0000256" key="7">
    <source>
        <dbReference type="ARBA" id="ARBA00023136"/>
    </source>
</evidence>
<reference evidence="9 10" key="1">
    <citation type="submission" date="2016-06" db="EMBL/GenBank/DDBJ databases">
        <title>Draft genome sequence of Flavobacterium succinicans strain DD5b.</title>
        <authorList>
            <person name="Poehlein A."/>
            <person name="Daniel R."/>
            <person name="Simeonova D.D."/>
        </authorList>
    </citation>
    <scope>NUCLEOTIDE SEQUENCE [LARGE SCALE GENOMIC DNA]</scope>
    <source>
        <strain evidence="9 10">DD5b</strain>
    </source>
</reference>
<proteinExistence type="inferred from homology"/>
<evidence type="ECO:0000256" key="3">
    <source>
        <dbReference type="ARBA" id="ARBA00022448"/>
    </source>
</evidence>
<feature type="transmembrane region" description="Helical" evidence="8">
    <location>
        <begin position="67"/>
        <end position="89"/>
    </location>
</feature>
<evidence type="ECO:0000256" key="5">
    <source>
        <dbReference type="ARBA" id="ARBA00022692"/>
    </source>
</evidence>
<protein>
    <recommendedName>
        <fullName evidence="8">Probable membrane transporter protein</fullName>
    </recommendedName>
</protein>
<feature type="transmembrane region" description="Helical" evidence="8">
    <location>
        <begin position="237"/>
        <end position="256"/>
    </location>
</feature>
<dbReference type="InterPro" id="IPR002781">
    <property type="entry name" value="TM_pro_TauE-like"/>
</dbReference>
<evidence type="ECO:0000313" key="9">
    <source>
        <dbReference type="EMBL" id="OAZ05021.1"/>
    </source>
</evidence>
<keyword evidence="10" id="KW-1185">Reference proteome</keyword>
<dbReference type="Proteomes" id="UP000093807">
    <property type="component" value="Unassembled WGS sequence"/>
</dbReference>
<comment type="subcellular location">
    <subcellularLocation>
        <location evidence="1 8">Cell membrane</location>
        <topology evidence="1 8">Multi-pass membrane protein</topology>
    </subcellularLocation>
</comment>
<sequence length="257" mass="28014">MDYFLICLVAFLGSGLTLFSGFGLGTLLVPVFGLFFPIEIAILLTAIVHFLNNIFKLLLLGQKANKQVLLSFGVPAIVFALLGAFFLSYVEGMQPIGSYVLWGHTFILLPIKVCIGLVLLFFALFEIIPSWSQFTFDKKYLPLGGMLSGFFGGLSGMQGALRAAFLIRSGLSKESYIGTGVVIACLIDLSRMWIYVQNWSQNTGKIAYPLVFCATLSAFLGAFLGNRLLNKVTLKSIQLLVAVLLMVFSVLLGLGIL</sequence>
<keyword evidence="6 8" id="KW-1133">Transmembrane helix</keyword>
<feature type="transmembrane region" description="Helical" evidence="8">
    <location>
        <begin position="140"/>
        <end position="164"/>
    </location>
</feature>
<evidence type="ECO:0000313" key="10">
    <source>
        <dbReference type="Proteomes" id="UP000093807"/>
    </source>
</evidence>
<keyword evidence="4 8" id="KW-1003">Cell membrane</keyword>
<dbReference type="GO" id="GO:0005886">
    <property type="term" value="C:plasma membrane"/>
    <property type="evidence" value="ECO:0007669"/>
    <property type="project" value="UniProtKB-SubCell"/>
</dbReference>
<keyword evidence="3" id="KW-0813">Transport</keyword>
<accession>A0A199XUV8</accession>
<feature type="transmembrane region" description="Helical" evidence="8">
    <location>
        <begin position="31"/>
        <end position="55"/>
    </location>
</feature>
<dbReference type="PANTHER" id="PTHR30269">
    <property type="entry name" value="TRANSMEMBRANE PROTEIN YFCA"/>
    <property type="match status" value="1"/>
</dbReference>
<dbReference type="PATRIC" id="fig|29536.5.peg.897"/>
<feature type="transmembrane region" description="Helical" evidence="8">
    <location>
        <begin position="206"/>
        <end position="225"/>
    </location>
</feature>
<dbReference type="Pfam" id="PF01925">
    <property type="entry name" value="TauE"/>
    <property type="match status" value="1"/>
</dbReference>